<evidence type="ECO:0000313" key="2">
    <source>
        <dbReference type="Proteomes" id="UP001234297"/>
    </source>
</evidence>
<protein>
    <submittedName>
        <fullName evidence="1">Uncharacterized protein</fullName>
    </submittedName>
</protein>
<dbReference type="Proteomes" id="UP001234297">
    <property type="component" value="Chromosome 5"/>
</dbReference>
<name>A0ACC2M1D3_PERAE</name>
<sequence length="516" mass="58092">MHLKLRFPSPALLFPIKPARVLSLRKNLLNLNRRRVVMGNFVSDKLIMLSKLKTVRWVTLFLGFSNLGVVFLGGLLVLLVFLSCTGGESLPFAVVSILAGIKIMSMIGAGIAQEATASMILSEQQAESAVADAVIRHERRVRYKRWIWWTRFGMAVTMLQFVGATYLMFVIVKYVSYDTNSSGCFLGKGTNTKGWERITVVFFLVLVWFLVMIQCFTGSDVLRWRSFYETHDNVWKAHYREVFDYGIREALCCMGRVQYLSVLEEDEVYSVARLLGDLVAYRASGTGHLELLAGLALLQRHGQTTDLCEEVMEAPESCIREAVTYHPFAEAAYTGPLLDFGRNPVLFPCVWLYRQGVLTPWSRNRRPVLEGDNWWRGHAAAFLKYVKLSPEALRKGRVSQIKREAAYFIVAVHHLRSVVIAVRGTETPEDLITDGLCRECSLTMEDLDGLLKKMKDIAVMPGLAPENSSLFVKPKEIYLTGSRGQGTGNEVEEVPMVGAVEGVFLYTFLDVLVLCN</sequence>
<keyword evidence="2" id="KW-1185">Reference proteome</keyword>
<evidence type="ECO:0000313" key="1">
    <source>
        <dbReference type="EMBL" id="KAJ8639458.1"/>
    </source>
</evidence>
<comment type="caution">
    <text evidence="1">The sequence shown here is derived from an EMBL/GenBank/DDBJ whole genome shotgun (WGS) entry which is preliminary data.</text>
</comment>
<proteinExistence type="predicted"/>
<gene>
    <name evidence="1" type="ORF">MRB53_016152</name>
</gene>
<dbReference type="EMBL" id="CM056813">
    <property type="protein sequence ID" value="KAJ8639458.1"/>
    <property type="molecule type" value="Genomic_DNA"/>
</dbReference>
<reference evidence="1 2" key="1">
    <citation type="journal article" date="2022" name="Hortic Res">
        <title>A haplotype resolved chromosomal level avocado genome allows analysis of novel avocado genes.</title>
        <authorList>
            <person name="Nath O."/>
            <person name="Fletcher S.J."/>
            <person name="Hayward A."/>
            <person name="Shaw L.M."/>
            <person name="Masouleh A.K."/>
            <person name="Furtado A."/>
            <person name="Henry R.J."/>
            <person name="Mitter N."/>
        </authorList>
    </citation>
    <scope>NUCLEOTIDE SEQUENCE [LARGE SCALE GENOMIC DNA]</scope>
    <source>
        <strain evidence="2">cv. Hass</strain>
    </source>
</reference>
<accession>A0ACC2M1D3</accession>
<organism evidence="1 2">
    <name type="scientific">Persea americana</name>
    <name type="common">Avocado</name>
    <dbReference type="NCBI Taxonomy" id="3435"/>
    <lineage>
        <taxon>Eukaryota</taxon>
        <taxon>Viridiplantae</taxon>
        <taxon>Streptophyta</taxon>
        <taxon>Embryophyta</taxon>
        <taxon>Tracheophyta</taxon>
        <taxon>Spermatophyta</taxon>
        <taxon>Magnoliopsida</taxon>
        <taxon>Magnoliidae</taxon>
        <taxon>Laurales</taxon>
        <taxon>Lauraceae</taxon>
        <taxon>Persea</taxon>
    </lineage>
</organism>